<dbReference type="GO" id="GO:0008422">
    <property type="term" value="F:beta-glucosidase activity"/>
    <property type="evidence" value="ECO:0007669"/>
    <property type="project" value="UniProtKB-EC"/>
</dbReference>
<dbReference type="Proteomes" id="UP001652624">
    <property type="component" value="Chromosome 16"/>
</dbReference>
<keyword evidence="6" id="KW-0378">Hydrolase</keyword>
<keyword evidence="19" id="KW-0472">Membrane</keyword>
<protein>
    <recommendedName>
        <fullName evidence="15">Cytosolic beta-glucosidase</fullName>
        <ecNumber evidence="5">3.2.1.21</ecNumber>
        <ecNumber evidence="4">3.2.1.45</ecNumber>
        <ecNumber evidence="3">3.2.1.46</ecNumber>
    </recommendedName>
    <alternativeName>
        <fullName evidence="16">Cytosolic galactosylceramidase</fullName>
    </alternativeName>
    <alternativeName>
        <fullName evidence="18">Cytosolic glucosylceramidase</fullName>
    </alternativeName>
    <alternativeName>
        <fullName evidence="17">Cytosolic glycosylceramidase</fullName>
    </alternativeName>
</protein>
<comment type="catalytic activity">
    <reaction evidence="8">
        <text>a beta-D-galactosyl-(1&lt;-&gt;1')-N-acylsphing-4-enine + H2O = an N-acylsphing-4-enine + D-galactose</text>
        <dbReference type="Rhea" id="RHEA:14297"/>
        <dbReference type="ChEBI" id="CHEBI:4139"/>
        <dbReference type="ChEBI" id="CHEBI:15377"/>
        <dbReference type="ChEBI" id="CHEBI:18390"/>
        <dbReference type="ChEBI" id="CHEBI:52639"/>
        <dbReference type="EC" id="3.2.1.46"/>
    </reaction>
    <physiologicalReaction direction="left-to-right" evidence="8">
        <dbReference type="Rhea" id="RHEA:14298"/>
    </physiologicalReaction>
</comment>
<dbReference type="AlphaFoldDB" id="A0A1S3AN72"/>
<reference evidence="22" key="1">
    <citation type="submission" date="2025-08" db="UniProtKB">
        <authorList>
            <consortium name="RefSeq"/>
        </authorList>
    </citation>
    <scope>IDENTIFICATION</scope>
</reference>
<dbReference type="GeneID" id="103126709"/>
<evidence type="ECO:0000256" key="5">
    <source>
        <dbReference type="ARBA" id="ARBA00012744"/>
    </source>
</evidence>
<evidence type="ECO:0000256" key="14">
    <source>
        <dbReference type="ARBA" id="ARBA00060858"/>
    </source>
</evidence>
<comment type="catalytic activity">
    <reaction evidence="12">
        <text>beta-D-glucosyl-(1&lt;-&gt;1)-N-octadecanoylsphing-4-enine + H2O = N-octadecanoylsphing-4-enine + D-glucose</text>
        <dbReference type="Rhea" id="RHEA:59284"/>
        <dbReference type="ChEBI" id="CHEBI:4167"/>
        <dbReference type="ChEBI" id="CHEBI:15377"/>
        <dbReference type="ChEBI" id="CHEBI:72961"/>
        <dbReference type="ChEBI" id="CHEBI:84719"/>
    </reaction>
    <physiologicalReaction direction="left-to-right" evidence="12">
        <dbReference type="Rhea" id="RHEA:59285"/>
    </physiologicalReaction>
</comment>
<comment type="catalytic activity">
    <reaction evidence="10">
        <text>beta-D-galactosyl-(1&lt;-&gt;1')-N-octadecanoylsphing-4-enine + H2O = N-octadecanoylsphing-4-enine + D-galactose</text>
        <dbReference type="Rhea" id="RHEA:59292"/>
        <dbReference type="ChEBI" id="CHEBI:4139"/>
        <dbReference type="ChEBI" id="CHEBI:15377"/>
        <dbReference type="ChEBI" id="CHEBI:72961"/>
        <dbReference type="ChEBI" id="CHEBI:84720"/>
    </reaction>
    <physiologicalReaction direction="left-to-right" evidence="10">
        <dbReference type="Rhea" id="RHEA:59293"/>
    </physiologicalReaction>
</comment>
<evidence type="ECO:0000256" key="9">
    <source>
        <dbReference type="ARBA" id="ARBA00048813"/>
    </source>
</evidence>
<dbReference type="Pfam" id="PF00232">
    <property type="entry name" value="Glyco_hydro_1"/>
    <property type="match status" value="1"/>
</dbReference>
<evidence type="ECO:0000256" key="18">
    <source>
        <dbReference type="ARBA" id="ARBA00083229"/>
    </source>
</evidence>
<keyword evidence="20" id="KW-0732">Signal</keyword>
<dbReference type="PANTHER" id="PTHR10353">
    <property type="entry name" value="GLYCOSYL HYDROLASE"/>
    <property type="match status" value="1"/>
</dbReference>
<gene>
    <name evidence="22" type="primary">LCTL</name>
</gene>
<dbReference type="InterPro" id="IPR017853">
    <property type="entry name" value="GH"/>
</dbReference>
<proteinExistence type="inferred from homology"/>
<comment type="catalytic activity">
    <reaction evidence="13">
        <text>beta-D-glucosyl-(1&lt;-&gt;1)-sphing-4-enine + H2O = sphing-4-enine + D-glucose</text>
        <dbReference type="Rhea" id="RHEA:59288"/>
        <dbReference type="ChEBI" id="CHEBI:4167"/>
        <dbReference type="ChEBI" id="CHEBI:15377"/>
        <dbReference type="ChEBI" id="CHEBI:57756"/>
        <dbReference type="ChEBI" id="CHEBI:83992"/>
    </reaction>
    <physiologicalReaction direction="left-to-right" evidence="13">
        <dbReference type="Rhea" id="RHEA:59289"/>
    </physiologicalReaction>
</comment>
<dbReference type="InterPro" id="IPR001360">
    <property type="entry name" value="Glyco_hydro_1"/>
</dbReference>
<evidence type="ECO:0000256" key="12">
    <source>
        <dbReference type="ARBA" id="ARBA00051666"/>
    </source>
</evidence>
<evidence type="ECO:0000313" key="21">
    <source>
        <dbReference type="Proteomes" id="UP001652624"/>
    </source>
</evidence>
<evidence type="ECO:0000256" key="17">
    <source>
        <dbReference type="ARBA" id="ARBA00081896"/>
    </source>
</evidence>
<evidence type="ECO:0000256" key="8">
    <source>
        <dbReference type="ARBA" id="ARBA00033698"/>
    </source>
</evidence>
<evidence type="ECO:0000256" key="10">
    <source>
        <dbReference type="ARBA" id="ARBA00050809"/>
    </source>
</evidence>
<dbReference type="OrthoDB" id="9662079at2759"/>
<keyword evidence="19" id="KW-1133">Transmembrane helix</keyword>
<dbReference type="Gene3D" id="3.20.20.80">
    <property type="entry name" value="Glycosidases"/>
    <property type="match status" value="1"/>
</dbReference>
<sequence length="560" mass="63106">MRPTWGAALWGALLLAWGLRATRKGPPEDGTFYYGSFPQGFSWGVGSSAFQTEGAWEQDSKGPSVWDTFTLSGRGRAPGDTAEVACDSYHRVQEDVALLRELGVTHYRFSLSWPRLLPTGVRADGLNQKGLRFYSDLIDALLQSNITPVVTLHHWDLPQPLQARWGGWQNASMAALFRDYADLCFQAFGDRVRLWLTFADPRTMVEEGYETGRHPPGLQLQGTGLYVAAHHIIKAHTLAWHSYNSTWRGRQRGLVGISLSCSWAEPLDAGDPEDLEAAERFLHFCLGWFAGPIFTGDYPQAMKQNIGRKSVEQGLERSRLPAFSRQEQGLIRGTADFLGLGHFTTRYVAARSWPAGQGPSYRDDQGLQELADPRWPAAGYPWGIRRLLHFAQTQYGDPPIYVSENGVPQRTACAQLCDEWRVRYLRGYVNEVLKAIKDGVRVRGYTCWSLLDQFEWDRGYAERYGFYFVDFASTVRPRYPKASAHFYKRMVQANGFPSAQEVGRWHLQALESCSINSQMLAAEPLRSHMQMVTEIVVPTVGTLCVLLAAVLLAVLLRRRC</sequence>
<dbReference type="SUPFAM" id="SSF51445">
    <property type="entry name" value="(Trans)glycosidases"/>
    <property type="match status" value="1"/>
</dbReference>
<evidence type="ECO:0000256" key="4">
    <source>
        <dbReference type="ARBA" id="ARBA00012658"/>
    </source>
</evidence>
<feature type="signal peptide" evidence="20">
    <location>
        <begin position="1"/>
        <end position="21"/>
    </location>
</feature>
<dbReference type="EC" id="3.2.1.45" evidence="4"/>
<evidence type="ECO:0000256" key="15">
    <source>
        <dbReference type="ARBA" id="ARBA00068094"/>
    </source>
</evidence>
<comment type="catalytic activity">
    <reaction evidence="1">
        <text>Hydrolysis of terminal, non-reducing beta-D-glucosyl residues with release of beta-D-glucose.</text>
        <dbReference type="EC" id="3.2.1.21"/>
    </reaction>
</comment>
<keyword evidence="19" id="KW-0812">Transmembrane</keyword>
<dbReference type="EC" id="3.2.1.46" evidence="3"/>
<dbReference type="PRINTS" id="PR00131">
    <property type="entry name" value="GLHYDRLASE1"/>
</dbReference>
<evidence type="ECO:0000256" key="20">
    <source>
        <dbReference type="SAM" id="SignalP"/>
    </source>
</evidence>
<dbReference type="GO" id="GO:0016052">
    <property type="term" value="P:carbohydrate catabolic process"/>
    <property type="evidence" value="ECO:0007669"/>
    <property type="project" value="UniProtKB-ARBA"/>
</dbReference>
<comment type="catalytic activity">
    <reaction evidence="2">
        <text>a beta-D-glucosyl-(1&lt;-&gt;1')-N-acylsphing-4-enine + H2O = an N-acylsphing-4-enine + D-glucose</text>
        <dbReference type="Rhea" id="RHEA:13269"/>
        <dbReference type="ChEBI" id="CHEBI:4167"/>
        <dbReference type="ChEBI" id="CHEBI:15377"/>
        <dbReference type="ChEBI" id="CHEBI:22801"/>
        <dbReference type="ChEBI" id="CHEBI:52639"/>
        <dbReference type="EC" id="3.2.1.45"/>
    </reaction>
    <physiologicalReaction direction="left-to-right" evidence="2">
        <dbReference type="Rhea" id="RHEA:13270"/>
    </physiologicalReaction>
</comment>
<evidence type="ECO:0000313" key="22">
    <source>
        <dbReference type="RefSeq" id="XP_007537683.1"/>
    </source>
</evidence>
<evidence type="ECO:0000256" key="3">
    <source>
        <dbReference type="ARBA" id="ARBA00012657"/>
    </source>
</evidence>
<dbReference type="PROSITE" id="PS00653">
    <property type="entry name" value="GLYCOSYL_HYDROL_F1_2"/>
    <property type="match status" value="1"/>
</dbReference>
<dbReference type="PANTHER" id="PTHR10353:SF336">
    <property type="entry name" value="LACTASE-LIKE PROTEIN"/>
    <property type="match status" value="1"/>
</dbReference>
<dbReference type="GO" id="GO:0004336">
    <property type="term" value="F:galactosylceramidase activity"/>
    <property type="evidence" value="ECO:0007669"/>
    <property type="project" value="UniProtKB-EC"/>
</dbReference>
<dbReference type="InterPro" id="IPR033132">
    <property type="entry name" value="GH_1_N_CS"/>
</dbReference>
<comment type="catalytic activity">
    <reaction evidence="11">
        <text>a beta-D-xylosyl-(1&lt;-&gt;1')-N-acylsphing-4-enine + cholesterol = cholesteryl 3-beta-D-xyloside + an N-acylsphing-4-enine</text>
        <dbReference type="Rhea" id="RHEA:70239"/>
        <dbReference type="ChEBI" id="CHEBI:16113"/>
        <dbReference type="ChEBI" id="CHEBI:52639"/>
        <dbReference type="ChEBI" id="CHEBI:189067"/>
        <dbReference type="ChEBI" id="CHEBI:189068"/>
    </reaction>
    <physiologicalReaction direction="left-to-right" evidence="11">
        <dbReference type="Rhea" id="RHEA:70240"/>
    </physiologicalReaction>
    <physiologicalReaction direction="right-to-left" evidence="11">
        <dbReference type="Rhea" id="RHEA:70241"/>
    </physiologicalReaction>
</comment>
<dbReference type="InParanoid" id="A0A1S3AN72"/>
<feature type="transmembrane region" description="Helical" evidence="19">
    <location>
        <begin position="535"/>
        <end position="556"/>
    </location>
</feature>
<dbReference type="EC" id="3.2.1.21" evidence="5"/>
<evidence type="ECO:0000256" key="6">
    <source>
        <dbReference type="ARBA" id="ARBA00022801"/>
    </source>
</evidence>
<evidence type="ECO:0000256" key="1">
    <source>
        <dbReference type="ARBA" id="ARBA00000448"/>
    </source>
</evidence>
<keyword evidence="7" id="KW-0326">Glycosidase</keyword>
<comment type="catalytic activity">
    <reaction evidence="9">
        <text>beta-D-galactosyl-(1&lt;-&gt;1)-sphing-4-enine + H2O = sphing-4-enine + D-galactose</text>
        <dbReference type="Rhea" id="RHEA:43908"/>
        <dbReference type="ChEBI" id="CHEBI:4139"/>
        <dbReference type="ChEBI" id="CHEBI:15377"/>
        <dbReference type="ChEBI" id="CHEBI:57756"/>
        <dbReference type="ChEBI" id="CHEBI:57934"/>
    </reaction>
    <physiologicalReaction direction="left-to-right" evidence="9">
        <dbReference type="Rhea" id="RHEA:43909"/>
    </physiologicalReaction>
</comment>
<dbReference type="FunCoup" id="A0A1S3AN72">
    <property type="interactions" value="49"/>
</dbReference>
<keyword evidence="21" id="KW-1185">Reference proteome</keyword>
<organism evidence="21 22">
    <name type="scientific">Erinaceus europaeus</name>
    <name type="common">Western European hedgehog</name>
    <dbReference type="NCBI Taxonomy" id="9365"/>
    <lineage>
        <taxon>Eukaryota</taxon>
        <taxon>Metazoa</taxon>
        <taxon>Chordata</taxon>
        <taxon>Craniata</taxon>
        <taxon>Vertebrata</taxon>
        <taxon>Euteleostomi</taxon>
        <taxon>Mammalia</taxon>
        <taxon>Eutheria</taxon>
        <taxon>Laurasiatheria</taxon>
        <taxon>Eulipotyphla</taxon>
        <taxon>Erinaceidae</taxon>
        <taxon>Erinaceinae</taxon>
        <taxon>Erinaceus</taxon>
    </lineage>
</organism>
<dbReference type="RefSeq" id="XP_007537683.1">
    <property type="nucleotide sequence ID" value="XM_007537621.3"/>
</dbReference>
<evidence type="ECO:0000256" key="11">
    <source>
        <dbReference type="ARBA" id="ARBA00051414"/>
    </source>
</evidence>
<dbReference type="STRING" id="9365.ENSEEUP00000001946"/>
<evidence type="ECO:0000256" key="13">
    <source>
        <dbReference type="ARBA" id="ARBA00052085"/>
    </source>
</evidence>
<feature type="chain" id="PRO_5010251710" description="Cytosolic beta-glucosidase" evidence="20">
    <location>
        <begin position="22"/>
        <end position="560"/>
    </location>
</feature>
<dbReference type="CTD" id="197021"/>
<dbReference type="eggNOG" id="KOG0626">
    <property type="taxonomic scope" value="Eukaryota"/>
</dbReference>
<dbReference type="GO" id="GO:0004348">
    <property type="term" value="F:glucosylceramidase activity"/>
    <property type="evidence" value="ECO:0007669"/>
    <property type="project" value="UniProtKB-EC"/>
</dbReference>
<dbReference type="FunFam" id="3.20.20.80:FF:000011">
    <property type="entry name" value="Cytosolic beta-glucosidase"/>
    <property type="match status" value="1"/>
</dbReference>
<accession>A0A1S3AN72</accession>
<comment type="similarity">
    <text evidence="14">Belongs to the glycosyl hydrolase 1 family. Klotho subfamily.</text>
</comment>
<evidence type="ECO:0000256" key="7">
    <source>
        <dbReference type="ARBA" id="ARBA00023295"/>
    </source>
</evidence>
<evidence type="ECO:0000256" key="16">
    <source>
        <dbReference type="ARBA" id="ARBA00079026"/>
    </source>
</evidence>
<evidence type="ECO:0000256" key="2">
    <source>
        <dbReference type="ARBA" id="ARBA00001013"/>
    </source>
</evidence>
<evidence type="ECO:0000256" key="19">
    <source>
        <dbReference type="SAM" id="Phobius"/>
    </source>
</evidence>
<name>A0A1S3AN72_ERIEU</name>